<feature type="compositionally biased region" description="Polar residues" evidence="1">
    <location>
        <begin position="574"/>
        <end position="588"/>
    </location>
</feature>
<protein>
    <submittedName>
        <fullName evidence="2">Uncharacterized protein</fullName>
    </submittedName>
</protein>
<sequence length="929" mass="100645">MLLKVRKYSTGAAFFHDTSKQVHNSSDRVQRPSDCRCYPAVNDRHMVHLPGLTTSSRSTFLTSMSRAKPVPKQSLAMDAFGLQAPSVLEEAHLHISLFADQQKEIFQQTVSHFCEASLEIFRVNAQALILAWENLVTYIVHNLGLINSKARSLGIETGLLSDPPQTGQELVTYHSDSITQSSISSALAIGSTTEVKGWEGQDAFEVVPEVCTAHMYRQSPQHQLSGEPSLHSVYSQCTESRTSTSYQGLVGNPLLRCLTLFALLFTLSLPRIWRSYSIEKARQRELNELMQLNATGLKKQKKRMQDILSVESHKLEQSDILSDGDYLDMQQVEAAPPSGQGRNGRLDGSTNRQWSDFVAASKVQQVSDVWSMKEAGADTHHRATKAQLEAMTARFRTAAEKAPMKKEYVSFEQLCMGEKDYDSGLADRVAKRKARFQGQFLNDEDVGLKAAPKKPVSASLHGNYGNLRSGVSGSGRDYLRPDASQGMEEGRMNDGEDSQLAARRKQLGLGEGRRGGRMEPMTGKGWDVSSQSSHFDTPALLEIKPKRRAHMEPASHASGLHGHPVGALNHPVGGTTSQPNSHQGSSSKAIYPPASNDYLTSPEEGSMAASSWSPEEGSMAASSWSPEEGRMAASSLSPEEGSMAASSLSPEEGSMAASSWSPAEPVARPSQRSQVKLGESLPGGQPAPVRMLLSRDEAFSELDLQQSLRLRSHVNYLHPSVLAGSKPSDTSPDTNGTSLDRTDKASSSQSNIMTSGDKDGLPAAHTKGYIQSQKAGMFKQPQTVVTSDLRSLATRGTGAAQAPLQTSEKCLGAQLQDATAKCSASVEENPRNSDGSRFDSSEAQGPPLHPASSTLPTVSIGALRAASRTKNEAELHRLASLQERPSQISTSVPLEVESPPVFASTPDGPQDVKNDSTLSRYLRRPLPKT</sequence>
<evidence type="ECO:0000256" key="1">
    <source>
        <dbReference type="SAM" id="MobiDB-lite"/>
    </source>
</evidence>
<comment type="caution">
    <text evidence="2">The sequence shown here is derived from an EMBL/GenBank/DDBJ whole genome shotgun (WGS) entry which is preliminary data.</text>
</comment>
<evidence type="ECO:0000313" key="3">
    <source>
        <dbReference type="Proteomes" id="UP000232323"/>
    </source>
</evidence>
<dbReference type="OrthoDB" id="10690081at2759"/>
<dbReference type="EMBL" id="BEGY01000283">
    <property type="protein sequence ID" value="GAX86365.1"/>
    <property type="molecule type" value="Genomic_DNA"/>
</dbReference>
<feature type="compositionally biased region" description="Basic and acidic residues" evidence="1">
    <location>
        <begin position="828"/>
        <end position="840"/>
    </location>
</feature>
<proteinExistence type="predicted"/>
<dbReference type="Proteomes" id="UP000232323">
    <property type="component" value="Unassembled WGS sequence"/>
</dbReference>
<feature type="region of interest" description="Disordered" evidence="1">
    <location>
        <begin position="548"/>
        <end position="688"/>
    </location>
</feature>
<keyword evidence="3" id="KW-1185">Reference proteome</keyword>
<feature type="compositionally biased region" description="Polar residues" evidence="1">
    <location>
        <begin position="727"/>
        <end position="754"/>
    </location>
</feature>
<reference evidence="2 3" key="1">
    <citation type="submission" date="2017-08" db="EMBL/GenBank/DDBJ databases">
        <title>Acidophilic green algal genome provides insights into adaptation to an acidic environment.</title>
        <authorList>
            <person name="Hirooka S."/>
            <person name="Hirose Y."/>
            <person name="Kanesaki Y."/>
            <person name="Higuchi S."/>
            <person name="Fujiwara T."/>
            <person name="Onuma R."/>
            <person name="Era A."/>
            <person name="Ohbayashi R."/>
            <person name="Uzuka A."/>
            <person name="Nozaki H."/>
            <person name="Yoshikawa H."/>
            <person name="Miyagishima S.Y."/>
        </authorList>
    </citation>
    <scope>NUCLEOTIDE SEQUENCE [LARGE SCALE GENOMIC DNA]</scope>
    <source>
        <strain evidence="2 3">NIES-2499</strain>
    </source>
</reference>
<feature type="region of interest" description="Disordered" evidence="1">
    <location>
        <begin position="720"/>
        <end position="764"/>
    </location>
</feature>
<feature type="compositionally biased region" description="Polar residues" evidence="1">
    <location>
        <begin position="883"/>
        <end position="892"/>
    </location>
</feature>
<accession>A0A250XTH9</accession>
<feature type="region of interest" description="Disordered" evidence="1">
    <location>
        <begin position="467"/>
        <end position="533"/>
    </location>
</feature>
<organism evidence="2 3">
    <name type="scientific">Chlamydomonas eustigma</name>
    <dbReference type="NCBI Taxonomy" id="1157962"/>
    <lineage>
        <taxon>Eukaryota</taxon>
        <taxon>Viridiplantae</taxon>
        <taxon>Chlorophyta</taxon>
        <taxon>core chlorophytes</taxon>
        <taxon>Chlorophyceae</taxon>
        <taxon>CS clade</taxon>
        <taxon>Chlamydomonadales</taxon>
        <taxon>Chlamydomonadaceae</taxon>
        <taxon>Chlamydomonas</taxon>
    </lineage>
</organism>
<feature type="region of interest" description="Disordered" evidence="1">
    <location>
        <begin position="822"/>
        <end position="929"/>
    </location>
</feature>
<name>A0A250XTH9_9CHLO</name>
<gene>
    <name evidence="2" type="ORF">CEUSTIGMA_g13777.t1</name>
</gene>
<evidence type="ECO:0000313" key="2">
    <source>
        <dbReference type="EMBL" id="GAX86365.1"/>
    </source>
</evidence>
<dbReference type="AlphaFoldDB" id="A0A250XTH9"/>